<evidence type="ECO:0000256" key="4">
    <source>
        <dbReference type="ARBA" id="ARBA00022840"/>
    </source>
</evidence>
<dbReference type="KEGG" id="ldn:H9L06_09060"/>
<protein>
    <recommendedName>
        <fullName evidence="5 6">N5-carboxyaminoimidazole ribonucleotide synthase</fullName>
        <shortName evidence="5 6">N5-CAIR synthase</shortName>
        <ecNumber evidence="5 6">6.3.4.18</ecNumber>
    </recommendedName>
    <alternativeName>
        <fullName evidence="5 6">5-(carboxyamino)imidazole ribonucleotide synthetase</fullName>
    </alternativeName>
</protein>
<dbReference type="UniPathway" id="UPA00074">
    <property type="reaction ID" value="UER00942"/>
</dbReference>
<dbReference type="PANTHER" id="PTHR11609">
    <property type="entry name" value="PURINE BIOSYNTHESIS PROTEIN 6/7, PUR6/7"/>
    <property type="match status" value="1"/>
</dbReference>
<feature type="binding site" evidence="5">
    <location>
        <position position="193"/>
    </location>
    <ligand>
        <name>ATP</name>
        <dbReference type="ChEBI" id="CHEBI:30616"/>
    </ligand>
</feature>
<keyword evidence="1 5" id="KW-0436">Ligase</keyword>
<dbReference type="NCBIfam" id="TIGR01161">
    <property type="entry name" value="purK"/>
    <property type="match status" value="1"/>
</dbReference>
<feature type="binding site" evidence="5">
    <location>
        <position position="146"/>
    </location>
    <ligand>
        <name>ATP</name>
        <dbReference type="ChEBI" id="CHEBI:30616"/>
    </ligand>
</feature>
<reference evidence="8 9" key="1">
    <citation type="submission" date="2020-08" db="EMBL/GenBank/DDBJ databases">
        <title>Genome sequence of Leucobacter denitrificans KACC 14055T.</title>
        <authorList>
            <person name="Hyun D.-W."/>
            <person name="Bae J.-W."/>
        </authorList>
    </citation>
    <scope>NUCLEOTIDE SEQUENCE [LARGE SCALE GENOMIC DNA]</scope>
    <source>
        <strain evidence="8 9">KACC 14055</strain>
    </source>
</reference>
<keyword evidence="4 5" id="KW-0067">ATP-binding</keyword>
<feature type="domain" description="ATP-grasp" evidence="7">
    <location>
        <begin position="110"/>
        <end position="301"/>
    </location>
</feature>
<evidence type="ECO:0000259" key="7">
    <source>
        <dbReference type="PROSITE" id="PS50975"/>
    </source>
</evidence>
<keyword evidence="2 5" id="KW-0547">Nucleotide-binding</keyword>
<dbReference type="InterPro" id="IPR003135">
    <property type="entry name" value="ATP-grasp_carboxylate-amine"/>
</dbReference>
<dbReference type="InterPro" id="IPR040686">
    <property type="entry name" value="PurK_C"/>
</dbReference>
<dbReference type="GO" id="GO:0004638">
    <property type="term" value="F:phosphoribosylaminoimidazole carboxylase activity"/>
    <property type="evidence" value="ECO:0007669"/>
    <property type="project" value="InterPro"/>
</dbReference>
<evidence type="ECO:0000256" key="2">
    <source>
        <dbReference type="ARBA" id="ARBA00022741"/>
    </source>
</evidence>
<dbReference type="FunFam" id="3.30.470.20:FF:000029">
    <property type="entry name" value="N5-carboxyaminoimidazole ribonucleotide synthase"/>
    <property type="match status" value="1"/>
</dbReference>
<keyword evidence="9" id="KW-1185">Reference proteome</keyword>
<dbReference type="HAMAP" id="MF_01928">
    <property type="entry name" value="PurK"/>
    <property type="match status" value="1"/>
</dbReference>
<dbReference type="SUPFAM" id="SSF52440">
    <property type="entry name" value="PreATP-grasp domain"/>
    <property type="match status" value="1"/>
</dbReference>
<evidence type="ECO:0000256" key="3">
    <source>
        <dbReference type="ARBA" id="ARBA00022755"/>
    </source>
</evidence>
<dbReference type="Gene3D" id="3.40.50.20">
    <property type="match status" value="1"/>
</dbReference>
<dbReference type="AlphaFoldDB" id="A0A7G9S3H8"/>
<dbReference type="EMBL" id="CP060716">
    <property type="protein sequence ID" value="QNN62403.1"/>
    <property type="molecule type" value="Genomic_DNA"/>
</dbReference>
<dbReference type="GO" id="GO:0046872">
    <property type="term" value="F:metal ion binding"/>
    <property type="evidence" value="ECO:0007669"/>
    <property type="project" value="InterPro"/>
</dbReference>
<dbReference type="Gene3D" id="3.30.470.20">
    <property type="entry name" value="ATP-grasp fold, B domain"/>
    <property type="match status" value="1"/>
</dbReference>
<comment type="catalytic activity">
    <reaction evidence="5 6">
        <text>5-amino-1-(5-phospho-beta-D-ribosyl)imidazole + hydrogencarbonate + ATP = 5-carboxyamino-1-(5-phospho-D-ribosyl)imidazole + ADP + phosphate + 2 H(+)</text>
        <dbReference type="Rhea" id="RHEA:19317"/>
        <dbReference type="ChEBI" id="CHEBI:15378"/>
        <dbReference type="ChEBI" id="CHEBI:17544"/>
        <dbReference type="ChEBI" id="CHEBI:30616"/>
        <dbReference type="ChEBI" id="CHEBI:43474"/>
        <dbReference type="ChEBI" id="CHEBI:58730"/>
        <dbReference type="ChEBI" id="CHEBI:137981"/>
        <dbReference type="ChEBI" id="CHEBI:456216"/>
        <dbReference type="EC" id="6.3.4.18"/>
    </reaction>
</comment>
<evidence type="ECO:0000256" key="1">
    <source>
        <dbReference type="ARBA" id="ARBA00022598"/>
    </source>
</evidence>
<proteinExistence type="inferred from homology"/>
<dbReference type="GO" id="GO:0005829">
    <property type="term" value="C:cytosol"/>
    <property type="evidence" value="ECO:0007669"/>
    <property type="project" value="TreeGrafter"/>
</dbReference>
<name>A0A7G9S3H8_9MICO</name>
<evidence type="ECO:0000256" key="5">
    <source>
        <dbReference type="HAMAP-Rule" id="MF_01928"/>
    </source>
</evidence>
<dbReference type="Pfam" id="PF17769">
    <property type="entry name" value="PurK_C"/>
    <property type="match status" value="1"/>
</dbReference>
<dbReference type="InterPro" id="IPR054350">
    <property type="entry name" value="PurT/PurK_preATP-grasp"/>
</dbReference>
<dbReference type="GO" id="GO:0006189">
    <property type="term" value="P:'de novo' IMP biosynthetic process"/>
    <property type="evidence" value="ECO:0007669"/>
    <property type="project" value="UniProtKB-UniRule"/>
</dbReference>
<dbReference type="NCBIfam" id="NF004680">
    <property type="entry name" value="PRK06019.1-6"/>
    <property type="match status" value="1"/>
</dbReference>
<dbReference type="InterPro" id="IPR016185">
    <property type="entry name" value="PreATP-grasp_dom_sf"/>
</dbReference>
<dbReference type="PANTHER" id="PTHR11609:SF5">
    <property type="entry name" value="PHOSPHORIBOSYLAMINOIMIDAZOLE CARBOXYLASE"/>
    <property type="match status" value="1"/>
</dbReference>
<comment type="function">
    <text evidence="5">Catalyzes the ATP-dependent conversion of 5-aminoimidazole ribonucleotide (AIR) and HCO(3)(-) to N5-carboxyaminoimidazole ribonucleotide (N5-CAIR).</text>
</comment>
<dbReference type="EC" id="6.3.4.18" evidence="5 6"/>
<dbReference type="Pfam" id="PF22660">
    <property type="entry name" value="RS_preATP-grasp-like"/>
    <property type="match status" value="1"/>
</dbReference>
<keyword evidence="3 5" id="KW-0658">Purine biosynthesis</keyword>
<dbReference type="InterPro" id="IPR013815">
    <property type="entry name" value="ATP_grasp_subdomain_1"/>
</dbReference>
<organism evidence="8 9">
    <name type="scientific">Leucobacter denitrificans</name>
    <dbReference type="NCBI Taxonomy" id="683042"/>
    <lineage>
        <taxon>Bacteria</taxon>
        <taxon>Bacillati</taxon>
        <taxon>Actinomycetota</taxon>
        <taxon>Actinomycetes</taxon>
        <taxon>Micrococcales</taxon>
        <taxon>Microbacteriaceae</taxon>
        <taxon>Leucobacter</taxon>
    </lineage>
</organism>
<gene>
    <name evidence="5 6" type="primary">purK</name>
    <name evidence="8" type="ORF">H9L06_09060</name>
</gene>
<dbReference type="GO" id="GO:0005524">
    <property type="term" value="F:ATP binding"/>
    <property type="evidence" value="ECO:0007669"/>
    <property type="project" value="UniProtKB-UniRule"/>
</dbReference>
<evidence type="ECO:0000313" key="9">
    <source>
        <dbReference type="Proteomes" id="UP000515934"/>
    </source>
</evidence>
<evidence type="ECO:0000256" key="6">
    <source>
        <dbReference type="RuleBase" id="RU361200"/>
    </source>
</evidence>
<dbReference type="Proteomes" id="UP000515934">
    <property type="component" value="Chromosome"/>
</dbReference>
<feature type="binding site" evidence="5">
    <location>
        <position position="106"/>
    </location>
    <ligand>
        <name>ATP</name>
        <dbReference type="ChEBI" id="CHEBI:30616"/>
    </ligand>
</feature>
<sequence>MALGDNGSIRIGVIGGGQLARMMVPPAIHLGLEISVLAETEGMSAKRAADQVGDYRDPETVYAFAETVDVVTFDHEHVPQEILTELERRGVPVHPKPHALQFAQDKILMREKLAELGVPVPQWAAVEDEASLQEFIDANGGRAVVKTARGGYDGKGVRVVSNADEVRDWFTALAEDARGGFLLVEELVDFTRELSQLVARRPSGEMRHWPVVETIQRDGVCAEVLAPAPVSNEAILDEAARIGEAVASGVDVTGVLAVEMFETTDGRVLVNELAMRPHNSGHFSIEGSVTSQFEQHLRAVADLPLGDTSMTAPAAVMVNVLGGPEEGPMPVRYQKVLAEYPSAKIHSYGKQPRPGRKVGHVTVVGDSLEEARAEAQAAANAFG</sequence>
<dbReference type="RefSeq" id="WP_187554873.1">
    <property type="nucleotide sequence ID" value="NZ_CP060716.1"/>
</dbReference>
<comment type="function">
    <text evidence="6">Catalyzes the ATP-dependent conversion of 5-aminoimidazole ribonucleotide (AIR) and HCO(3)- to N5-carboxyaminoimidazole ribonucleotide (N5-CAIR).</text>
</comment>
<comment type="pathway">
    <text evidence="5 6">Purine metabolism; IMP biosynthesis via de novo pathway; 5-amino-1-(5-phospho-D-ribosyl)imidazole-4-carboxylate from 5-amino-1-(5-phospho-D-ribosyl)imidazole (N5-CAIR route): step 1/2.</text>
</comment>
<accession>A0A7G9S3H8</accession>
<feature type="binding site" evidence="5">
    <location>
        <begin position="271"/>
        <end position="272"/>
    </location>
    <ligand>
        <name>ATP</name>
        <dbReference type="ChEBI" id="CHEBI:30616"/>
    </ligand>
</feature>
<comment type="similarity">
    <text evidence="5 6">Belongs to the PurK/PurT family.</text>
</comment>
<dbReference type="SUPFAM" id="SSF56059">
    <property type="entry name" value="Glutathione synthetase ATP-binding domain-like"/>
    <property type="match status" value="1"/>
</dbReference>
<feature type="binding site" evidence="5">
    <location>
        <begin position="185"/>
        <end position="188"/>
    </location>
    <ligand>
        <name>ATP</name>
        <dbReference type="ChEBI" id="CHEBI:30616"/>
    </ligand>
</feature>
<comment type="caution">
    <text evidence="5">Lacks conserved residue(s) required for the propagation of feature annotation.</text>
</comment>
<dbReference type="SUPFAM" id="SSF51246">
    <property type="entry name" value="Rudiment single hybrid motif"/>
    <property type="match status" value="1"/>
</dbReference>
<dbReference type="Gene3D" id="3.30.1490.20">
    <property type="entry name" value="ATP-grasp fold, A domain"/>
    <property type="match status" value="1"/>
</dbReference>
<evidence type="ECO:0000313" key="8">
    <source>
        <dbReference type="EMBL" id="QNN62403.1"/>
    </source>
</evidence>
<comment type="subunit">
    <text evidence="5 6">Homodimer.</text>
</comment>
<dbReference type="PROSITE" id="PS50975">
    <property type="entry name" value="ATP_GRASP"/>
    <property type="match status" value="1"/>
</dbReference>
<dbReference type="Pfam" id="PF02222">
    <property type="entry name" value="ATP-grasp"/>
    <property type="match status" value="1"/>
</dbReference>
<dbReference type="InterPro" id="IPR005875">
    <property type="entry name" value="PurK"/>
</dbReference>
<dbReference type="GO" id="GO:0034028">
    <property type="term" value="F:5-(carboxyamino)imidazole ribonucleotide synthase activity"/>
    <property type="evidence" value="ECO:0007669"/>
    <property type="project" value="UniProtKB-UniRule"/>
</dbReference>
<dbReference type="InterPro" id="IPR011761">
    <property type="entry name" value="ATP-grasp"/>
</dbReference>
<dbReference type="NCBIfam" id="NF004679">
    <property type="entry name" value="PRK06019.1-5"/>
    <property type="match status" value="1"/>
</dbReference>
<dbReference type="InterPro" id="IPR011054">
    <property type="entry name" value="Rudment_hybrid_motif"/>
</dbReference>